<dbReference type="PANTHER" id="PTHR23501">
    <property type="entry name" value="MAJOR FACILITATOR SUPERFAMILY"/>
    <property type="match status" value="1"/>
</dbReference>
<accession>A0A0D1XL35</accession>
<feature type="transmembrane region" description="Helical" evidence="7">
    <location>
        <begin position="281"/>
        <end position="298"/>
    </location>
</feature>
<evidence type="ECO:0000256" key="4">
    <source>
        <dbReference type="ARBA" id="ARBA00022989"/>
    </source>
</evidence>
<feature type="transmembrane region" description="Helical" evidence="7">
    <location>
        <begin position="142"/>
        <end position="161"/>
    </location>
</feature>
<dbReference type="InterPro" id="IPR036259">
    <property type="entry name" value="MFS_trans_sf"/>
</dbReference>
<dbReference type="EMBL" id="KN847546">
    <property type="protein sequence ID" value="KIW03066.1"/>
    <property type="molecule type" value="Genomic_DNA"/>
</dbReference>
<evidence type="ECO:0000256" key="3">
    <source>
        <dbReference type="ARBA" id="ARBA00022692"/>
    </source>
</evidence>
<dbReference type="Proteomes" id="UP000053259">
    <property type="component" value="Unassembled WGS sequence"/>
</dbReference>
<keyword evidence="4 7" id="KW-1133">Transmembrane helix</keyword>
<dbReference type="GeneID" id="27313688"/>
<protein>
    <recommendedName>
        <fullName evidence="8">Major facilitator superfamily (MFS) profile domain-containing protein</fullName>
    </recommendedName>
</protein>
<dbReference type="OrthoDB" id="4161376at2759"/>
<feature type="transmembrane region" description="Helical" evidence="7">
    <location>
        <begin position="86"/>
        <end position="105"/>
    </location>
</feature>
<dbReference type="PROSITE" id="PS50850">
    <property type="entry name" value="MFS"/>
    <property type="match status" value="1"/>
</dbReference>
<feature type="transmembrane region" description="Helical" evidence="7">
    <location>
        <begin position="248"/>
        <end position="269"/>
    </location>
</feature>
<dbReference type="GO" id="GO:0022857">
    <property type="term" value="F:transmembrane transporter activity"/>
    <property type="evidence" value="ECO:0007669"/>
    <property type="project" value="InterPro"/>
</dbReference>
<evidence type="ECO:0000259" key="8">
    <source>
        <dbReference type="PROSITE" id="PS50850"/>
    </source>
</evidence>
<gene>
    <name evidence="9" type="ORF">PV09_05715</name>
</gene>
<feature type="transmembrane region" description="Helical" evidence="7">
    <location>
        <begin position="418"/>
        <end position="440"/>
    </location>
</feature>
<feature type="compositionally biased region" description="Basic and acidic residues" evidence="6">
    <location>
        <begin position="1"/>
        <end position="17"/>
    </location>
</feature>
<keyword evidence="10" id="KW-1185">Reference proteome</keyword>
<organism evidence="9 10">
    <name type="scientific">Verruconis gallopava</name>
    <dbReference type="NCBI Taxonomy" id="253628"/>
    <lineage>
        <taxon>Eukaryota</taxon>
        <taxon>Fungi</taxon>
        <taxon>Dikarya</taxon>
        <taxon>Ascomycota</taxon>
        <taxon>Pezizomycotina</taxon>
        <taxon>Dothideomycetes</taxon>
        <taxon>Pleosporomycetidae</taxon>
        <taxon>Venturiales</taxon>
        <taxon>Sympoventuriaceae</taxon>
        <taxon>Verruconis</taxon>
    </lineage>
</organism>
<feature type="transmembrane region" description="Helical" evidence="7">
    <location>
        <begin position="537"/>
        <end position="559"/>
    </location>
</feature>
<keyword evidence="2" id="KW-0813">Transport</keyword>
<proteinExistence type="predicted"/>
<dbReference type="InParanoid" id="A0A0D1XL35"/>
<dbReference type="Gene3D" id="1.20.1250.20">
    <property type="entry name" value="MFS general substrate transporter like domains"/>
    <property type="match status" value="1"/>
</dbReference>
<evidence type="ECO:0000256" key="6">
    <source>
        <dbReference type="SAM" id="MobiDB-lite"/>
    </source>
</evidence>
<evidence type="ECO:0000256" key="5">
    <source>
        <dbReference type="ARBA" id="ARBA00023136"/>
    </source>
</evidence>
<evidence type="ECO:0000256" key="1">
    <source>
        <dbReference type="ARBA" id="ARBA00004141"/>
    </source>
</evidence>
<evidence type="ECO:0000313" key="10">
    <source>
        <dbReference type="Proteomes" id="UP000053259"/>
    </source>
</evidence>
<comment type="subcellular location">
    <subcellularLocation>
        <location evidence="1">Membrane</location>
        <topology evidence="1">Multi-pass membrane protein</topology>
    </subcellularLocation>
</comment>
<feature type="transmembrane region" description="Helical" evidence="7">
    <location>
        <begin position="355"/>
        <end position="375"/>
    </location>
</feature>
<dbReference type="PANTHER" id="PTHR23501:SF109">
    <property type="entry name" value="MAJOR FACILITATOR SUPERFAMILY (MFS) PROFILE DOMAIN-CONTAINING PROTEIN-RELATED"/>
    <property type="match status" value="1"/>
</dbReference>
<dbReference type="PROSITE" id="PS00216">
    <property type="entry name" value="SUGAR_TRANSPORT_1"/>
    <property type="match status" value="1"/>
</dbReference>
<sequence>MDDIKAEDRNQHVETTNRHSPQYDSASDVTGFEADETTLKPGYFRSSFFLGSMTAICLGLFAGVSGFAYAAPILTLINNDIGPDPNIAWVALVYTLTSAVCITLVGRISDIFGRRYMFIGGALVALVGSIVCSRAMSVPELIGGMTLIGIGASTQLSYYFVMGELVPMRYRLAGNAAVYVSQIPGSGIAPVVATAFVKYQPAVGWRGCYYLLIAVNAVALACWVFFYFPPNFHMKHGNAKIFDYIRKFDYVGTILYTGGLLILLMGLNWGGQLYAWNSSHVVATIVVGAVSLIVFVLWETFMKLEEPLVPMYVFDNRGWICATLISGIGASMYYAFAIVWPSAVNILYADATSPIGAAWMSSIVGLLIVIGEIVGGFAAKTIMHIKWQITVSVFLGGLFFACVATCGPDDKNRACAFVALGVFFVGWAESLAITTLTLTAKRQDELGTASGIAGAIRFLIASIASTIYTVILNNELAKKVAPRVTSAVEAAGLPSSSAAQFIQALSLGSTSLNDIPGVNSNIITTGRDAYKNANASAYHTVFLTTLAFSGICVICALLLPNVDHLLTNKIATTLRRDEKSEVKDVA</sequence>
<feature type="transmembrane region" description="Helical" evidence="7">
    <location>
        <begin position="319"/>
        <end position="343"/>
    </location>
</feature>
<dbReference type="GO" id="GO:0005886">
    <property type="term" value="C:plasma membrane"/>
    <property type="evidence" value="ECO:0007669"/>
    <property type="project" value="TreeGrafter"/>
</dbReference>
<dbReference type="VEuPathDB" id="FungiDB:PV09_05715"/>
<feature type="transmembrane region" description="Helical" evidence="7">
    <location>
        <begin position="117"/>
        <end position="136"/>
    </location>
</feature>
<dbReference type="InterPro" id="IPR020846">
    <property type="entry name" value="MFS_dom"/>
</dbReference>
<dbReference type="InterPro" id="IPR010573">
    <property type="entry name" value="MFS_Str1/Tri12-like"/>
</dbReference>
<evidence type="ECO:0000256" key="7">
    <source>
        <dbReference type="SAM" id="Phobius"/>
    </source>
</evidence>
<evidence type="ECO:0000313" key="9">
    <source>
        <dbReference type="EMBL" id="KIW03066.1"/>
    </source>
</evidence>
<dbReference type="CDD" id="cd06179">
    <property type="entry name" value="MFS_TRI12_like"/>
    <property type="match status" value="1"/>
</dbReference>
<feature type="compositionally biased region" description="Polar residues" evidence="6">
    <location>
        <begin position="18"/>
        <end position="28"/>
    </location>
</feature>
<feature type="domain" description="Major facilitator superfamily (MFS) profile" evidence="8">
    <location>
        <begin position="52"/>
        <end position="564"/>
    </location>
</feature>
<evidence type="ECO:0000256" key="2">
    <source>
        <dbReference type="ARBA" id="ARBA00022448"/>
    </source>
</evidence>
<dbReference type="Pfam" id="PF06609">
    <property type="entry name" value="TRI12"/>
    <property type="match status" value="1"/>
</dbReference>
<dbReference type="RefSeq" id="XP_016212935.1">
    <property type="nucleotide sequence ID" value="XM_016359256.1"/>
</dbReference>
<keyword evidence="3 7" id="KW-0812">Transmembrane</keyword>
<feature type="transmembrane region" description="Helical" evidence="7">
    <location>
        <begin position="173"/>
        <end position="197"/>
    </location>
</feature>
<feature type="region of interest" description="Disordered" evidence="6">
    <location>
        <begin position="1"/>
        <end position="28"/>
    </location>
</feature>
<feature type="transmembrane region" description="Helical" evidence="7">
    <location>
        <begin position="387"/>
        <end position="406"/>
    </location>
</feature>
<feature type="transmembrane region" description="Helical" evidence="7">
    <location>
        <begin position="452"/>
        <end position="471"/>
    </location>
</feature>
<feature type="transmembrane region" description="Helical" evidence="7">
    <location>
        <begin position="209"/>
        <end position="228"/>
    </location>
</feature>
<feature type="transmembrane region" description="Helical" evidence="7">
    <location>
        <begin position="48"/>
        <end position="74"/>
    </location>
</feature>
<dbReference type="HOGENOM" id="CLU_000960_25_2_1"/>
<dbReference type="AlphaFoldDB" id="A0A0D1XL35"/>
<dbReference type="InterPro" id="IPR005829">
    <property type="entry name" value="Sugar_transporter_CS"/>
</dbReference>
<reference evidence="9 10" key="1">
    <citation type="submission" date="2015-01" db="EMBL/GenBank/DDBJ databases">
        <title>The Genome Sequence of Ochroconis gallopava CBS43764.</title>
        <authorList>
            <consortium name="The Broad Institute Genomics Platform"/>
            <person name="Cuomo C."/>
            <person name="de Hoog S."/>
            <person name="Gorbushina A."/>
            <person name="Stielow B."/>
            <person name="Teixiera M."/>
            <person name="Abouelleil A."/>
            <person name="Chapman S.B."/>
            <person name="Priest M."/>
            <person name="Young S.K."/>
            <person name="Wortman J."/>
            <person name="Nusbaum C."/>
            <person name="Birren B."/>
        </authorList>
    </citation>
    <scope>NUCLEOTIDE SEQUENCE [LARGE SCALE GENOMIC DNA]</scope>
    <source>
        <strain evidence="9 10">CBS 43764</strain>
    </source>
</reference>
<dbReference type="InterPro" id="IPR053791">
    <property type="entry name" value="MFS_Tri12-like"/>
</dbReference>
<keyword evidence="5 7" id="KW-0472">Membrane</keyword>
<name>A0A0D1XL35_9PEZI</name>
<dbReference type="SUPFAM" id="SSF103473">
    <property type="entry name" value="MFS general substrate transporter"/>
    <property type="match status" value="1"/>
</dbReference>